<evidence type="ECO:0000313" key="7">
    <source>
        <dbReference type="Proteomes" id="UP001177744"/>
    </source>
</evidence>
<organism evidence="6 7">
    <name type="scientific">Cnephaeus nilssonii</name>
    <name type="common">Northern bat</name>
    <name type="synonym">Eptesicus nilssonii</name>
    <dbReference type="NCBI Taxonomy" id="3371016"/>
    <lineage>
        <taxon>Eukaryota</taxon>
        <taxon>Metazoa</taxon>
        <taxon>Chordata</taxon>
        <taxon>Craniata</taxon>
        <taxon>Vertebrata</taxon>
        <taxon>Euteleostomi</taxon>
        <taxon>Mammalia</taxon>
        <taxon>Eutheria</taxon>
        <taxon>Laurasiatheria</taxon>
        <taxon>Chiroptera</taxon>
        <taxon>Yangochiroptera</taxon>
        <taxon>Vespertilionidae</taxon>
        <taxon>Cnephaeus</taxon>
    </lineage>
</organism>
<evidence type="ECO:0000256" key="1">
    <source>
        <dbReference type="ARBA" id="ARBA00004123"/>
    </source>
</evidence>
<dbReference type="PANTHER" id="PTHR24329:SF578">
    <property type="entry name" value="HOMEOBOX PROTEIN ARISTALESS-LIKE 3"/>
    <property type="match status" value="1"/>
</dbReference>
<evidence type="ECO:0000256" key="4">
    <source>
        <dbReference type="SAM" id="MobiDB-lite"/>
    </source>
</evidence>
<accession>A0AA40HCZ1</accession>
<dbReference type="Gene3D" id="1.10.10.60">
    <property type="entry name" value="Homeodomain-like"/>
    <property type="match status" value="1"/>
</dbReference>
<dbReference type="GO" id="GO:0000977">
    <property type="term" value="F:RNA polymerase II transcription regulatory region sequence-specific DNA binding"/>
    <property type="evidence" value="ECO:0007669"/>
    <property type="project" value="TreeGrafter"/>
</dbReference>
<feature type="domain" description="Homeobox" evidence="5">
    <location>
        <begin position="149"/>
        <end position="209"/>
    </location>
</feature>
<sequence length="341" mass="35964">MARCAPFGLGPGPDPYAAAGDEPPGGQGTSAPASHLHPAPPRGPRLTRFPACGPLEPYLPEPAKPPAKYLQDLGPGPALNGGRFYEGPAEAEEKAPKAANFPQLPVDCRGGPRDGPATLQGSPGPCLASLRVPLSPRLPDSMELAKNKSKKRRNRTTFSTFQLEELEKVFQKTHYPDVYAREQLALRTDLTEARVQVRAPRPRARPGKGWERGGCGPCGQRALLGGGSWADSWACFLFAAAELPVAQPASGSPAGPCLMSPEGIPSPCMSPYTHSHGNVAGFVGVPASPGAHPGLYSLHSFSPALGDHSFEAAPDVDYKSPSLVSLRVKPKEPPSLLNWTT</sequence>
<dbReference type="Pfam" id="PF00046">
    <property type="entry name" value="Homeodomain"/>
    <property type="match status" value="1"/>
</dbReference>
<dbReference type="PROSITE" id="PS50071">
    <property type="entry name" value="HOMEOBOX_2"/>
    <property type="match status" value="1"/>
</dbReference>
<keyword evidence="7" id="KW-1185">Reference proteome</keyword>
<dbReference type="CDD" id="cd00086">
    <property type="entry name" value="homeodomain"/>
    <property type="match status" value="1"/>
</dbReference>
<protein>
    <recommendedName>
        <fullName evidence="5">Homeobox domain-containing protein</fullName>
    </recommendedName>
</protein>
<reference evidence="6" key="1">
    <citation type="submission" date="2023-06" db="EMBL/GenBank/DDBJ databases">
        <title>Reference genome for the Northern bat (Eptesicus nilssonii), a most northern bat species.</title>
        <authorList>
            <person name="Laine V.N."/>
            <person name="Pulliainen A.T."/>
            <person name="Lilley T.M."/>
        </authorList>
    </citation>
    <scope>NUCLEOTIDE SEQUENCE</scope>
    <source>
        <strain evidence="6">BLF_Eptnil</strain>
        <tissue evidence="6">Kidney</tissue>
    </source>
</reference>
<dbReference type="AlphaFoldDB" id="A0AA40HCZ1"/>
<dbReference type="GO" id="GO:0000981">
    <property type="term" value="F:DNA-binding transcription factor activity, RNA polymerase II-specific"/>
    <property type="evidence" value="ECO:0007669"/>
    <property type="project" value="TreeGrafter"/>
</dbReference>
<comment type="caution">
    <text evidence="6">The sequence shown here is derived from an EMBL/GenBank/DDBJ whole genome shotgun (WGS) entry which is preliminary data.</text>
</comment>
<dbReference type="InterPro" id="IPR050649">
    <property type="entry name" value="Paired_Homeobox_TFs"/>
</dbReference>
<dbReference type="InterPro" id="IPR001356">
    <property type="entry name" value="HD"/>
</dbReference>
<dbReference type="PANTHER" id="PTHR24329">
    <property type="entry name" value="HOMEOBOX PROTEIN ARISTALESS"/>
    <property type="match status" value="1"/>
</dbReference>
<feature type="DNA-binding region" description="Homeobox" evidence="2">
    <location>
        <begin position="151"/>
        <end position="210"/>
    </location>
</feature>
<evidence type="ECO:0000256" key="2">
    <source>
        <dbReference type="PROSITE-ProRule" id="PRU00108"/>
    </source>
</evidence>
<proteinExistence type="predicted"/>
<dbReference type="FunFam" id="1.10.10.60:FF:000710">
    <property type="entry name" value="Paired box 7a"/>
    <property type="match status" value="1"/>
</dbReference>
<name>A0AA40HCZ1_CNENI</name>
<evidence type="ECO:0000259" key="5">
    <source>
        <dbReference type="PROSITE" id="PS50071"/>
    </source>
</evidence>
<keyword evidence="2 3" id="KW-0539">Nucleus</keyword>
<evidence type="ECO:0000256" key="3">
    <source>
        <dbReference type="RuleBase" id="RU000682"/>
    </source>
</evidence>
<dbReference type="SMART" id="SM00389">
    <property type="entry name" value="HOX"/>
    <property type="match status" value="1"/>
</dbReference>
<dbReference type="GO" id="GO:0005634">
    <property type="term" value="C:nucleus"/>
    <property type="evidence" value="ECO:0007669"/>
    <property type="project" value="UniProtKB-SubCell"/>
</dbReference>
<keyword evidence="2 3" id="KW-0371">Homeobox</keyword>
<dbReference type="EMBL" id="JAULJE010000022">
    <property type="protein sequence ID" value="KAK1328908.1"/>
    <property type="molecule type" value="Genomic_DNA"/>
</dbReference>
<keyword evidence="2 3" id="KW-0238">DNA-binding</keyword>
<evidence type="ECO:0000313" key="6">
    <source>
        <dbReference type="EMBL" id="KAK1328908.1"/>
    </source>
</evidence>
<comment type="subcellular location">
    <subcellularLocation>
        <location evidence="1 2 3">Nucleus</location>
    </subcellularLocation>
</comment>
<gene>
    <name evidence="6" type="ORF">QTO34_011078</name>
</gene>
<feature type="region of interest" description="Disordered" evidence="4">
    <location>
        <begin position="1"/>
        <end position="103"/>
    </location>
</feature>
<dbReference type="Proteomes" id="UP001177744">
    <property type="component" value="Unassembled WGS sequence"/>
</dbReference>
<dbReference type="InterPro" id="IPR009057">
    <property type="entry name" value="Homeodomain-like_sf"/>
</dbReference>
<dbReference type="SUPFAM" id="SSF46689">
    <property type="entry name" value="Homeodomain-like"/>
    <property type="match status" value="1"/>
</dbReference>